<name>A0A7C4U8Y4_UNCW3</name>
<dbReference type="PANTHER" id="PTHR35271">
    <property type="entry name" value="ABC TRANSPORTER, SUBSTRATE-BINDING LIPOPROTEIN-RELATED"/>
    <property type="match status" value="1"/>
</dbReference>
<comment type="caution">
    <text evidence="1">The sequence shown here is derived from an EMBL/GenBank/DDBJ whole genome shotgun (WGS) entry which is preliminary data.</text>
</comment>
<gene>
    <name evidence="1" type="ORF">ENV67_08195</name>
</gene>
<protein>
    <recommendedName>
        <fullName evidence="2">ABC transporter substrate-binding protein</fullName>
    </recommendedName>
</protein>
<accession>A0A7C4U8Y4</accession>
<dbReference type="AlphaFoldDB" id="A0A7C4U8Y4"/>
<dbReference type="PANTHER" id="PTHR35271:SF1">
    <property type="entry name" value="ABC TRANSPORTER, SUBSTRATE-BINDING LIPOPROTEIN"/>
    <property type="match status" value="1"/>
</dbReference>
<dbReference type="InterPro" id="IPR007487">
    <property type="entry name" value="ABC_transpt-TYRBP-like"/>
</dbReference>
<dbReference type="Pfam" id="PF04392">
    <property type="entry name" value="ABC_sub_bind"/>
    <property type="match status" value="1"/>
</dbReference>
<dbReference type="EMBL" id="DTHG01000099">
    <property type="protein sequence ID" value="HGW92499.1"/>
    <property type="molecule type" value="Genomic_DNA"/>
</dbReference>
<reference evidence="1" key="1">
    <citation type="journal article" date="2020" name="mSystems">
        <title>Genome- and Community-Level Interaction Insights into Carbon Utilization and Element Cycling Functions of Hydrothermarchaeota in Hydrothermal Sediment.</title>
        <authorList>
            <person name="Zhou Z."/>
            <person name="Liu Y."/>
            <person name="Xu W."/>
            <person name="Pan J."/>
            <person name="Luo Z.H."/>
            <person name="Li M."/>
        </authorList>
    </citation>
    <scope>NUCLEOTIDE SEQUENCE [LARGE SCALE GENOMIC DNA]</scope>
    <source>
        <strain evidence="1">SpSt-780</strain>
    </source>
</reference>
<evidence type="ECO:0008006" key="2">
    <source>
        <dbReference type="Google" id="ProtNLM"/>
    </source>
</evidence>
<sequence>MFYFLLFLGKITIVQWKDSDFYNKIIDGIKSEIKVEYELINLNGDKENGLKIIKNLNSDAILTIGEIPLMLCVQLDIKKPVVFSGVYNPERILKEENKNITGVSLNVEYSEQFELIENALPFVKKIFIPYSDTSYINNLKWKDWKIILQKVNKKEEINDVLQNAKDCDLIMIIPDPLIISQDVLSSILIFGIKNKKPVFAPSEKIVKSGALFGISSDYYNNGKIAAEIMNKVIKDKELPKIMKMKEFKTYINMETLNNIEIKMNESVIKNAEKY</sequence>
<dbReference type="Gene3D" id="3.40.50.2300">
    <property type="match status" value="2"/>
</dbReference>
<proteinExistence type="predicted"/>
<organism evidence="1">
    <name type="scientific">candidate division WOR-3 bacterium</name>
    <dbReference type="NCBI Taxonomy" id="2052148"/>
    <lineage>
        <taxon>Bacteria</taxon>
        <taxon>Bacteria division WOR-3</taxon>
    </lineage>
</organism>
<evidence type="ECO:0000313" key="1">
    <source>
        <dbReference type="EMBL" id="HGW92499.1"/>
    </source>
</evidence>